<dbReference type="GO" id="GO:0004818">
    <property type="term" value="F:glutamate-tRNA ligase activity"/>
    <property type="evidence" value="ECO:0007669"/>
    <property type="project" value="UniProtKB-UniRule"/>
</dbReference>
<dbReference type="PANTHER" id="PTHR43311:SF2">
    <property type="entry name" value="GLUTAMATE--TRNA LIGASE, MITOCHONDRIAL-RELATED"/>
    <property type="match status" value="1"/>
</dbReference>
<dbReference type="KEGG" id="nre:BES08_03205"/>
<evidence type="ECO:0000256" key="9">
    <source>
        <dbReference type="ARBA" id="ARBA00023146"/>
    </source>
</evidence>
<dbReference type="InterPro" id="IPR033910">
    <property type="entry name" value="GluRS_core"/>
</dbReference>
<sequence>MASGSASGEATGKKAVVTRFAPSPTGYLHIGGARTALFNWLFARRHGGKYLLRIEDTDRARSTEPAIDAIFDGLSWLGLDGDEAPVFQFARSDRHAEVAAQLMENGHAYRCYLTQEELAERRQKAQEERRPFRIDSEWRDADPATWPADRSWVVRVKAPREGSTTIEDLVQGTVTVQNEEIDDFVILRGDGTPTYMLAVVVDDNDMGVTHVLRGDDHLNNAFRQLVVINGMGWDVPVYGHVPLIHGSDGAKLSKRHGALGVDAYRDEMGLLPEAVFNYLLRLGWGHGDEEIISREQAIEWFDMVDVGKSPSRFDLAKLQNLNGHYLREADDVRLAGLVEARLDGVDGDEPADLLVRAMPVLKVRAKDLNELAEGSAFLFAQRPLAMSEKALALLTDEGRERLAAIHERLSGQADWTLEALEANLKAMAEDLGLGLGKLAQPLRAALTGQTTSPGIFDVLVLLGREESLARIGEQAQVPAGSQS</sequence>
<dbReference type="PROSITE" id="PS00178">
    <property type="entry name" value="AA_TRNA_LIGASE_I"/>
    <property type="match status" value="1"/>
</dbReference>
<dbReference type="InterPro" id="IPR004527">
    <property type="entry name" value="Glu-tRNA-ligase_bac/mito"/>
</dbReference>
<dbReference type="HAMAP" id="MF_00022">
    <property type="entry name" value="Glu_tRNA_synth_type1"/>
    <property type="match status" value="1"/>
</dbReference>
<dbReference type="SUPFAM" id="SSF48163">
    <property type="entry name" value="An anticodon-binding domain of class I aminoacyl-tRNA synthetases"/>
    <property type="match status" value="1"/>
</dbReference>
<dbReference type="Proteomes" id="UP000024329">
    <property type="component" value="Unassembled WGS sequence"/>
</dbReference>
<evidence type="ECO:0000259" key="11">
    <source>
        <dbReference type="Pfam" id="PF00749"/>
    </source>
</evidence>
<dbReference type="Pfam" id="PF00749">
    <property type="entry name" value="tRNA-synt_1c"/>
    <property type="match status" value="1"/>
</dbReference>
<evidence type="ECO:0000256" key="2">
    <source>
        <dbReference type="ARBA" id="ARBA00007894"/>
    </source>
</evidence>
<dbReference type="eggNOG" id="COG0008">
    <property type="taxonomic scope" value="Bacteria"/>
</dbReference>
<evidence type="ECO:0000256" key="5">
    <source>
        <dbReference type="ARBA" id="ARBA00022598"/>
    </source>
</evidence>
<evidence type="ECO:0000256" key="8">
    <source>
        <dbReference type="ARBA" id="ARBA00022917"/>
    </source>
</evidence>
<dbReference type="STRING" id="158500.BES08_03205"/>
<evidence type="ECO:0000313" key="14">
    <source>
        <dbReference type="EMBL" id="EZP84868.1"/>
    </source>
</evidence>
<dbReference type="InterPro" id="IPR045462">
    <property type="entry name" value="aa-tRNA-synth_I_cd-bd"/>
</dbReference>
<keyword evidence="9 10" id="KW-0030">Aminoacyl-tRNA synthetase</keyword>
<keyword evidence="5 10" id="KW-0436">Ligase</keyword>
<dbReference type="InterPro" id="IPR049940">
    <property type="entry name" value="GluQ/Sye"/>
</dbReference>
<keyword evidence="8 10" id="KW-0648">Protein biosynthesis</keyword>
<dbReference type="GO" id="GO:0005524">
    <property type="term" value="F:ATP binding"/>
    <property type="evidence" value="ECO:0007669"/>
    <property type="project" value="UniProtKB-UniRule"/>
</dbReference>
<dbReference type="AlphaFoldDB" id="A0A031K7B0"/>
<evidence type="ECO:0000313" key="15">
    <source>
        <dbReference type="Proteomes" id="UP000024329"/>
    </source>
</evidence>
<dbReference type="EMBL" id="CP017075">
    <property type="protein sequence ID" value="AOR75866.1"/>
    <property type="molecule type" value="Genomic_DNA"/>
</dbReference>
<feature type="domain" description="Aminoacyl-tRNA synthetase class I anticodon-binding" evidence="12">
    <location>
        <begin position="338"/>
        <end position="472"/>
    </location>
</feature>
<evidence type="ECO:0000256" key="7">
    <source>
        <dbReference type="ARBA" id="ARBA00022840"/>
    </source>
</evidence>
<evidence type="ECO:0000256" key="4">
    <source>
        <dbReference type="ARBA" id="ARBA00022490"/>
    </source>
</evidence>
<comment type="similarity">
    <text evidence="2 10">Belongs to the class-I aminoacyl-tRNA synthetase family. Glutamate--tRNA ligase type 1 subfamily.</text>
</comment>
<dbReference type="Gene3D" id="3.40.50.620">
    <property type="entry name" value="HUPs"/>
    <property type="match status" value="1"/>
</dbReference>
<dbReference type="OrthoDB" id="9807503at2"/>
<dbReference type="InterPro" id="IPR008925">
    <property type="entry name" value="aa_tRNA-synth_I_cd-bd_sf"/>
</dbReference>
<comment type="subunit">
    <text evidence="3 10">Monomer.</text>
</comment>
<comment type="subcellular location">
    <subcellularLocation>
        <location evidence="1 10">Cytoplasm</location>
    </subcellularLocation>
</comment>
<proteinExistence type="inferred from homology"/>
<reference evidence="16" key="3">
    <citation type="journal article" date="2017" name="J. Biotechnol.">
        <title>Complete genome sequence of Novosphingobium resinovorum SA1, a versatile xenobiotic-degrading bacterium capable of utilizing sulfanilic acid.</title>
        <authorList>
            <person name="Hegedus B."/>
            <person name="Kos P.B."/>
            <person name="Balint B."/>
            <person name="Maroti G."/>
            <person name="Gan H.M."/>
            <person name="Perei K."/>
            <person name="Rakhely G."/>
        </authorList>
    </citation>
    <scope>NUCLEOTIDE SEQUENCE [LARGE SCALE GENOMIC DNA]</scope>
    <source>
        <strain evidence="16">SA1</strain>
    </source>
</reference>
<keyword evidence="7 10" id="KW-0067">ATP-binding</keyword>
<dbReference type="Gene3D" id="1.10.10.350">
    <property type="match status" value="1"/>
</dbReference>
<keyword evidence="6 10" id="KW-0547">Nucleotide-binding</keyword>
<evidence type="ECO:0000256" key="10">
    <source>
        <dbReference type="HAMAP-Rule" id="MF_00022"/>
    </source>
</evidence>
<gene>
    <name evidence="14" type="primary">gltX_1</name>
    <name evidence="10" type="synonym">gltX</name>
    <name evidence="13" type="ORF">BES08_03205</name>
    <name evidence="14" type="ORF">BV97_00630</name>
</gene>
<evidence type="ECO:0000256" key="6">
    <source>
        <dbReference type="ARBA" id="ARBA00022741"/>
    </source>
</evidence>
<organism evidence="14 15">
    <name type="scientific">Novosphingobium resinovorum</name>
    <dbReference type="NCBI Taxonomy" id="158500"/>
    <lineage>
        <taxon>Bacteria</taxon>
        <taxon>Pseudomonadati</taxon>
        <taxon>Pseudomonadota</taxon>
        <taxon>Alphaproteobacteria</taxon>
        <taxon>Sphingomonadales</taxon>
        <taxon>Sphingomonadaceae</taxon>
        <taxon>Novosphingobium</taxon>
    </lineage>
</organism>
<keyword evidence="16" id="KW-1185">Reference proteome</keyword>
<evidence type="ECO:0000313" key="16">
    <source>
        <dbReference type="Proteomes" id="UP000094626"/>
    </source>
</evidence>
<evidence type="ECO:0000256" key="1">
    <source>
        <dbReference type="ARBA" id="ARBA00004496"/>
    </source>
</evidence>
<dbReference type="InterPro" id="IPR000924">
    <property type="entry name" value="Glu/Gln-tRNA-synth"/>
</dbReference>
<comment type="caution">
    <text evidence="10">Lacks conserved residue(s) required for the propagation of feature annotation.</text>
</comment>
<dbReference type="EC" id="6.1.1.17" evidence="10"/>
<evidence type="ECO:0000256" key="3">
    <source>
        <dbReference type="ARBA" id="ARBA00011245"/>
    </source>
</evidence>
<dbReference type="RefSeq" id="WP_008833036.1">
    <property type="nucleotide sequence ID" value="NZ_CP017075.1"/>
</dbReference>
<dbReference type="FunFam" id="3.40.50.620:FF:000007">
    <property type="entry name" value="Glutamate--tRNA ligase"/>
    <property type="match status" value="1"/>
</dbReference>
<evidence type="ECO:0000259" key="12">
    <source>
        <dbReference type="Pfam" id="PF19269"/>
    </source>
</evidence>
<dbReference type="Proteomes" id="UP000094626">
    <property type="component" value="Chromosome"/>
</dbReference>
<dbReference type="InterPro" id="IPR020751">
    <property type="entry name" value="aa-tRNA-synth_I_codon-bd_sub2"/>
</dbReference>
<dbReference type="InterPro" id="IPR001412">
    <property type="entry name" value="aa-tRNA-synth_I_CS"/>
</dbReference>
<name>A0A031K7B0_9SPHN</name>
<dbReference type="SUPFAM" id="SSF52374">
    <property type="entry name" value="Nucleotidylyl transferase"/>
    <property type="match status" value="1"/>
</dbReference>
<keyword evidence="4 10" id="KW-0963">Cytoplasm</keyword>
<dbReference type="NCBIfam" id="TIGR00464">
    <property type="entry name" value="gltX_bact"/>
    <property type="match status" value="1"/>
</dbReference>
<dbReference type="GO" id="GO:0008270">
    <property type="term" value="F:zinc ion binding"/>
    <property type="evidence" value="ECO:0007669"/>
    <property type="project" value="InterPro"/>
</dbReference>
<feature type="short sequence motif" description="'HIGH' region" evidence="10">
    <location>
        <begin position="22"/>
        <end position="32"/>
    </location>
</feature>
<protein>
    <recommendedName>
        <fullName evidence="10">Glutamate--tRNA ligase</fullName>
        <ecNumber evidence="10">6.1.1.17</ecNumber>
    </recommendedName>
    <alternativeName>
        <fullName evidence="10">Glutamyl-tRNA synthetase</fullName>
        <shortName evidence="10">GluRS</shortName>
    </alternativeName>
</protein>
<dbReference type="GO" id="GO:0005829">
    <property type="term" value="C:cytosol"/>
    <property type="evidence" value="ECO:0007669"/>
    <property type="project" value="TreeGrafter"/>
</dbReference>
<accession>A0A031K7B0</accession>
<dbReference type="GO" id="GO:0000049">
    <property type="term" value="F:tRNA binding"/>
    <property type="evidence" value="ECO:0007669"/>
    <property type="project" value="InterPro"/>
</dbReference>
<comment type="catalytic activity">
    <reaction evidence="10">
        <text>tRNA(Glu) + L-glutamate + ATP = L-glutamyl-tRNA(Glu) + AMP + diphosphate</text>
        <dbReference type="Rhea" id="RHEA:23540"/>
        <dbReference type="Rhea" id="RHEA-COMP:9663"/>
        <dbReference type="Rhea" id="RHEA-COMP:9680"/>
        <dbReference type="ChEBI" id="CHEBI:29985"/>
        <dbReference type="ChEBI" id="CHEBI:30616"/>
        <dbReference type="ChEBI" id="CHEBI:33019"/>
        <dbReference type="ChEBI" id="CHEBI:78442"/>
        <dbReference type="ChEBI" id="CHEBI:78520"/>
        <dbReference type="ChEBI" id="CHEBI:456215"/>
        <dbReference type="EC" id="6.1.1.17"/>
    </reaction>
</comment>
<comment type="function">
    <text evidence="10">Catalyzes the attachment of glutamate to tRNA(Glu) in a two-step reaction: glutamate is first activated by ATP to form Glu-AMP and then transferred to the acceptor end of tRNA(Glu).</text>
</comment>
<dbReference type="PRINTS" id="PR00987">
    <property type="entry name" value="TRNASYNTHGLU"/>
</dbReference>
<dbReference type="PATRIC" id="fig|158500.4.peg.646"/>
<dbReference type="GO" id="GO:0006424">
    <property type="term" value="P:glutamyl-tRNA aminoacylation"/>
    <property type="evidence" value="ECO:0007669"/>
    <property type="project" value="UniProtKB-UniRule"/>
</dbReference>
<dbReference type="InterPro" id="IPR020058">
    <property type="entry name" value="Glu/Gln-tRNA-synth_Ib_cat-dom"/>
</dbReference>
<dbReference type="CDD" id="cd00808">
    <property type="entry name" value="GluRS_core"/>
    <property type="match status" value="1"/>
</dbReference>
<reference evidence="14 15" key="1">
    <citation type="submission" date="2014-03" db="EMBL/GenBank/DDBJ databases">
        <title>Whole genome sequence of Novosphingobium resinovorum KF1.</title>
        <authorList>
            <person name="Gan H.M."/>
            <person name="Gan H.Y."/>
            <person name="Chew T.H."/>
            <person name="Savka M.A."/>
        </authorList>
    </citation>
    <scope>NUCLEOTIDE SEQUENCE [LARGE SCALE GENOMIC DNA]</scope>
    <source>
        <strain evidence="14 15">KF1</strain>
    </source>
</reference>
<dbReference type="PANTHER" id="PTHR43311">
    <property type="entry name" value="GLUTAMATE--TRNA LIGASE"/>
    <property type="match status" value="1"/>
</dbReference>
<feature type="domain" description="Glutamyl/glutaminyl-tRNA synthetase class Ib catalytic" evidence="11">
    <location>
        <begin position="16"/>
        <end position="319"/>
    </location>
</feature>
<dbReference type="EMBL" id="JFYZ01000001">
    <property type="protein sequence ID" value="EZP84868.1"/>
    <property type="molecule type" value="Genomic_DNA"/>
</dbReference>
<reference evidence="13" key="2">
    <citation type="submission" date="2016-08" db="EMBL/GenBank/DDBJ databases">
        <authorList>
            <person name="Seilhamer J.J."/>
        </authorList>
    </citation>
    <scope>NUCLEOTIDE SEQUENCE [LARGE SCALE GENOMIC DNA]</scope>
    <source>
        <strain evidence="13">SA1</strain>
    </source>
</reference>
<dbReference type="InterPro" id="IPR014729">
    <property type="entry name" value="Rossmann-like_a/b/a_fold"/>
</dbReference>
<dbReference type="Pfam" id="PF19269">
    <property type="entry name" value="Anticodon_2"/>
    <property type="match status" value="1"/>
</dbReference>
<evidence type="ECO:0000313" key="13">
    <source>
        <dbReference type="EMBL" id="AOR75866.1"/>
    </source>
</evidence>
<feature type="binding site" evidence="10">
    <location>
        <position position="254"/>
    </location>
    <ligand>
        <name>ATP</name>
        <dbReference type="ChEBI" id="CHEBI:30616"/>
    </ligand>
</feature>
<feature type="short sequence motif" description="'KMSKS' region" evidence="10">
    <location>
        <begin position="251"/>
        <end position="255"/>
    </location>
</feature>